<reference evidence="7 8" key="1">
    <citation type="submission" date="2021-07" db="EMBL/GenBank/DDBJ databases">
        <title>Actinomadura sp. PM05-2 isolated from lichen.</title>
        <authorList>
            <person name="Somphong A."/>
            <person name="Phongsopitanun W."/>
            <person name="Tanasupawat S."/>
            <person name="Peongsungnone V."/>
        </authorList>
    </citation>
    <scope>NUCLEOTIDE SEQUENCE [LARGE SCALE GENOMIC DNA]</scope>
    <source>
        <strain evidence="7 8">PM05-2</strain>
    </source>
</reference>
<feature type="transmembrane region" description="Helical" evidence="6">
    <location>
        <begin position="266"/>
        <end position="285"/>
    </location>
</feature>
<evidence type="ECO:0000256" key="4">
    <source>
        <dbReference type="ARBA" id="ARBA00022989"/>
    </source>
</evidence>
<protein>
    <submittedName>
        <fullName evidence="7">YbhN family protein</fullName>
    </submittedName>
</protein>
<proteinExistence type="predicted"/>
<evidence type="ECO:0000313" key="8">
    <source>
        <dbReference type="Proteomes" id="UP000774570"/>
    </source>
</evidence>
<dbReference type="RefSeq" id="WP_220162256.1">
    <property type="nucleotide sequence ID" value="NZ_JAIBOA010000001.1"/>
</dbReference>
<evidence type="ECO:0000256" key="2">
    <source>
        <dbReference type="ARBA" id="ARBA00022475"/>
    </source>
</evidence>
<evidence type="ECO:0000256" key="3">
    <source>
        <dbReference type="ARBA" id="ARBA00022692"/>
    </source>
</evidence>
<feature type="transmembrane region" description="Helical" evidence="6">
    <location>
        <begin position="239"/>
        <end position="260"/>
    </location>
</feature>
<keyword evidence="4 6" id="KW-1133">Transmembrane helix</keyword>
<feature type="transmembrane region" description="Helical" evidence="6">
    <location>
        <begin position="59"/>
        <end position="80"/>
    </location>
</feature>
<feature type="transmembrane region" description="Helical" evidence="6">
    <location>
        <begin position="182"/>
        <end position="202"/>
    </location>
</feature>
<comment type="subcellular location">
    <subcellularLocation>
        <location evidence="1">Cell membrane</location>
        <topology evidence="1">Multi-pass membrane protein</topology>
    </subcellularLocation>
</comment>
<feature type="transmembrane region" description="Helical" evidence="6">
    <location>
        <begin position="20"/>
        <end position="39"/>
    </location>
</feature>
<evidence type="ECO:0000256" key="5">
    <source>
        <dbReference type="ARBA" id="ARBA00023136"/>
    </source>
</evidence>
<keyword evidence="8" id="KW-1185">Reference proteome</keyword>
<dbReference type="EMBL" id="JAIBOA010000001">
    <property type="protein sequence ID" value="MBW8480911.1"/>
    <property type="molecule type" value="Genomic_DNA"/>
</dbReference>
<keyword evidence="2" id="KW-1003">Cell membrane</keyword>
<organism evidence="7 8">
    <name type="scientific">Actinomadura parmotrematis</name>
    <dbReference type="NCBI Taxonomy" id="2864039"/>
    <lineage>
        <taxon>Bacteria</taxon>
        <taxon>Bacillati</taxon>
        <taxon>Actinomycetota</taxon>
        <taxon>Actinomycetes</taxon>
        <taxon>Streptosporangiales</taxon>
        <taxon>Thermomonosporaceae</taxon>
        <taxon>Actinomadura</taxon>
    </lineage>
</organism>
<feature type="transmembrane region" description="Helical" evidence="6">
    <location>
        <begin position="92"/>
        <end position="115"/>
    </location>
</feature>
<dbReference type="InterPro" id="IPR022791">
    <property type="entry name" value="L-PG_synthase/AglD"/>
</dbReference>
<dbReference type="PANTHER" id="PTHR39087:SF2">
    <property type="entry name" value="UPF0104 MEMBRANE PROTEIN MJ1595"/>
    <property type="match status" value="1"/>
</dbReference>
<sequence>MDLTAGAGRPARGRASRRATAVRLALTALVIALTAALAVAERGTVASGVRSLARADPGWVAVAVAANLATFLAALAVQYGSMRAVPRPGRLLGVQLALCGVGLVPGAGGTVYVRFLRKQGLGAGEIVGAFLLMGLAGGIVRAGYLLALLPAAPAEWRRSAARWRDWRPPGAGDRLGAWTGPAALLAGLALLAAGAALMYWLARRNGAARLRTMSWTARERARTDVRAVRDVAAHPGRAACLWLGVAALTPLNALVLYAMLHGLGVGLGYGTTVAVYVLLITLAALVPAPNGVGSTEVVMTAGLVLGGVPAGPALGAALGYRLLTFWTLLPPGVAAFAWLSRRRAV</sequence>
<keyword evidence="5 6" id="KW-0472">Membrane</keyword>
<accession>A0ABS7FKN4</accession>
<name>A0ABS7FKN4_9ACTN</name>
<evidence type="ECO:0000256" key="6">
    <source>
        <dbReference type="SAM" id="Phobius"/>
    </source>
</evidence>
<dbReference type="Proteomes" id="UP000774570">
    <property type="component" value="Unassembled WGS sequence"/>
</dbReference>
<dbReference type="PANTHER" id="PTHR39087">
    <property type="entry name" value="UPF0104 MEMBRANE PROTEIN MJ1595"/>
    <property type="match status" value="1"/>
</dbReference>
<comment type="caution">
    <text evidence="7">The sequence shown here is derived from an EMBL/GenBank/DDBJ whole genome shotgun (WGS) entry which is preliminary data.</text>
</comment>
<evidence type="ECO:0000256" key="1">
    <source>
        <dbReference type="ARBA" id="ARBA00004651"/>
    </source>
</evidence>
<dbReference type="Pfam" id="PF03706">
    <property type="entry name" value="LPG_synthase_TM"/>
    <property type="match status" value="1"/>
</dbReference>
<feature type="transmembrane region" description="Helical" evidence="6">
    <location>
        <begin position="297"/>
        <end position="317"/>
    </location>
</feature>
<gene>
    <name evidence="7" type="ORF">K1Y72_00925</name>
</gene>
<feature type="transmembrane region" description="Helical" evidence="6">
    <location>
        <begin position="323"/>
        <end position="340"/>
    </location>
</feature>
<feature type="transmembrane region" description="Helical" evidence="6">
    <location>
        <begin position="127"/>
        <end position="149"/>
    </location>
</feature>
<keyword evidence="3 6" id="KW-0812">Transmembrane</keyword>
<evidence type="ECO:0000313" key="7">
    <source>
        <dbReference type="EMBL" id="MBW8480911.1"/>
    </source>
</evidence>